<dbReference type="PANTHER" id="PTHR12972">
    <property type="entry name" value="DOWNSTREAM NEIGHBOR OF SON"/>
    <property type="match status" value="1"/>
</dbReference>
<feature type="compositionally biased region" description="Low complexity" evidence="5">
    <location>
        <begin position="34"/>
        <end position="46"/>
    </location>
</feature>
<comment type="similarity">
    <text evidence="4">Belongs to the DONSON family.</text>
</comment>
<organism evidence="6 7">
    <name type="scientific">Setaria digitata</name>
    <dbReference type="NCBI Taxonomy" id="48799"/>
    <lineage>
        <taxon>Eukaryota</taxon>
        <taxon>Metazoa</taxon>
        <taxon>Ecdysozoa</taxon>
        <taxon>Nematoda</taxon>
        <taxon>Chromadorea</taxon>
        <taxon>Rhabditida</taxon>
        <taxon>Spirurina</taxon>
        <taxon>Spiruromorpha</taxon>
        <taxon>Filarioidea</taxon>
        <taxon>Setariidae</taxon>
        <taxon>Setaria</taxon>
    </lineage>
</organism>
<protein>
    <submittedName>
        <fullName evidence="7">Uncharacterized protein</fullName>
    </submittedName>
</protein>
<evidence type="ECO:0000256" key="5">
    <source>
        <dbReference type="SAM" id="MobiDB-lite"/>
    </source>
</evidence>
<keyword evidence="6" id="KW-1185">Reference proteome</keyword>
<dbReference type="WBParaSite" id="sdigi.contig192.g5920.t1">
    <property type="protein sequence ID" value="sdigi.contig192.g5920.t1"/>
    <property type="gene ID" value="sdigi.contig192.g5920"/>
</dbReference>
<dbReference type="InterPro" id="IPR024861">
    <property type="entry name" value="Donson"/>
</dbReference>
<evidence type="ECO:0000256" key="1">
    <source>
        <dbReference type="ARBA" id="ARBA00004123"/>
    </source>
</evidence>
<proteinExistence type="inferred from homology"/>
<sequence length="648" mass="72720">MTDSNEQLVRSPAWKNPRDVIKRGIRKNKSRQGLSVSPSSPSSLSLKQLTSGNQAGEGFPILSTNVSQGAHSVIINPFRRASFKRSFSRKPIPKRIVDDDVNVASTIDLIADSNALQEFPSSVFDEKNTANTTAASFCAGSLPVDFSNIEDFSCSTPKKIAMRVEEPKTKVDSLPQDLRLGLKLRLESSKRFFWLGKSQGIGSYDDAIELFCSSSTGTDEAIFEINGRPISEMSKFLACTLYWQFPDLAWQPSFPRLENDSRLLTVRNTIVPSLHTLGDPLVQALTMQWFLSLEQLYHSWRFGKRPYFYVCCPTYTILFWKTIKGMLEMDENSSKCGDEFSFRVVITPTSYGFRQQLREDGIKYSMPFRSSRQSLSRRSFLTENTLPDITQSQSPLICDNKKEQSWLSSESSLSGKRDDFVLLGDSKENQVGGDNAGEKDERNDSVKGNESSDDLNSSNDTDNDEWLRGIGISPRKTLKITRNKSVLSNHSLDYERSLSFDPDFMDENKKSAILLNDLDSVAALYNMMTTSNFGRVATGPQAGFPPTLLARQPFLNSVLKNLKCQHREFTKDGADCYVCEWENGPIMPHMLTMLENFLRQNAKSGNECSIIGQISGRFKCPGMNDAAGLSGMTDFSSFEFRFGSFFKS</sequence>
<keyword evidence="2" id="KW-0217">Developmental protein</keyword>
<accession>A0A915PN10</accession>
<dbReference type="GO" id="GO:0005634">
    <property type="term" value="C:nucleus"/>
    <property type="evidence" value="ECO:0007669"/>
    <property type="project" value="UniProtKB-SubCell"/>
</dbReference>
<dbReference type="Proteomes" id="UP000887581">
    <property type="component" value="Unplaced"/>
</dbReference>
<evidence type="ECO:0000256" key="3">
    <source>
        <dbReference type="ARBA" id="ARBA00023242"/>
    </source>
</evidence>
<evidence type="ECO:0000256" key="4">
    <source>
        <dbReference type="ARBA" id="ARBA00025806"/>
    </source>
</evidence>
<evidence type="ECO:0000313" key="7">
    <source>
        <dbReference type="WBParaSite" id="sdigi.contig192.g5920.t1"/>
    </source>
</evidence>
<dbReference type="PANTHER" id="PTHR12972:SF0">
    <property type="entry name" value="PROTEIN DOWNSTREAM NEIGHBOR OF SON"/>
    <property type="match status" value="1"/>
</dbReference>
<comment type="subcellular location">
    <subcellularLocation>
        <location evidence="1">Nucleus</location>
    </subcellularLocation>
</comment>
<feature type="region of interest" description="Disordered" evidence="5">
    <location>
        <begin position="425"/>
        <end position="468"/>
    </location>
</feature>
<evidence type="ECO:0000256" key="2">
    <source>
        <dbReference type="ARBA" id="ARBA00022473"/>
    </source>
</evidence>
<evidence type="ECO:0000313" key="6">
    <source>
        <dbReference type="Proteomes" id="UP000887581"/>
    </source>
</evidence>
<keyword evidence="3" id="KW-0539">Nucleus</keyword>
<feature type="compositionally biased region" description="Basic and acidic residues" evidence="5">
    <location>
        <begin position="436"/>
        <end position="447"/>
    </location>
</feature>
<feature type="region of interest" description="Disordered" evidence="5">
    <location>
        <begin position="1"/>
        <end position="50"/>
    </location>
</feature>
<name>A0A915PN10_9BILA</name>
<reference evidence="7" key="1">
    <citation type="submission" date="2022-11" db="UniProtKB">
        <authorList>
            <consortium name="WormBaseParasite"/>
        </authorList>
    </citation>
    <scope>IDENTIFICATION</scope>
</reference>
<dbReference type="AlphaFoldDB" id="A0A915PN10"/>
<dbReference type="GO" id="GO:0033260">
    <property type="term" value="P:nuclear DNA replication"/>
    <property type="evidence" value="ECO:0007669"/>
    <property type="project" value="TreeGrafter"/>
</dbReference>